<dbReference type="STRING" id="240303.SAMN05421677_1352"/>
<name>A0A1H0VG26_HALAD</name>
<dbReference type="GO" id="GO:0016740">
    <property type="term" value="F:transferase activity"/>
    <property type="evidence" value="ECO:0007669"/>
    <property type="project" value="UniProtKB-KW"/>
</dbReference>
<keyword evidence="2" id="KW-0808">Transferase</keyword>
<dbReference type="Gene3D" id="3.40.250.10">
    <property type="entry name" value="Rhodanese-like domain"/>
    <property type="match status" value="1"/>
</dbReference>
<organism evidence="2 3">
    <name type="scientific">Halobacillus aidingensis</name>
    <dbReference type="NCBI Taxonomy" id="240303"/>
    <lineage>
        <taxon>Bacteria</taxon>
        <taxon>Bacillati</taxon>
        <taxon>Bacillota</taxon>
        <taxon>Bacilli</taxon>
        <taxon>Bacillales</taxon>
        <taxon>Bacillaceae</taxon>
        <taxon>Halobacillus</taxon>
    </lineage>
</organism>
<dbReference type="Pfam" id="PF00581">
    <property type="entry name" value="Rhodanese"/>
    <property type="match status" value="1"/>
</dbReference>
<dbReference type="OrthoDB" id="9800872at2"/>
<feature type="domain" description="Rhodanese" evidence="1">
    <location>
        <begin position="18"/>
        <end position="102"/>
    </location>
</feature>
<dbReference type="Proteomes" id="UP000198860">
    <property type="component" value="Unassembled WGS sequence"/>
</dbReference>
<evidence type="ECO:0000313" key="3">
    <source>
        <dbReference type="Proteomes" id="UP000198860"/>
    </source>
</evidence>
<dbReference type="SUPFAM" id="SSF52821">
    <property type="entry name" value="Rhodanese/Cell cycle control phosphatase"/>
    <property type="match status" value="1"/>
</dbReference>
<protein>
    <submittedName>
        <fullName evidence="2">Rhodanese-related sulfurtransferase</fullName>
    </submittedName>
</protein>
<dbReference type="PANTHER" id="PTHR43031">
    <property type="entry name" value="FAD-DEPENDENT OXIDOREDUCTASE"/>
    <property type="match status" value="1"/>
</dbReference>
<sequence>MNQIKEITPQQVEEKINNNDDFTIIDVREDEEVSQGMVPNAKHIRLGDIPEKIESLPKDQEYVMICRSGRRSMNAAEFMKERGFGNVQNMEGGMLKWQGELVF</sequence>
<dbReference type="InterPro" id="IPR001763">
    <property type="entry name" value="Rhodanese-like_dom"/>
</dbReference>
<gene>
    <name evidence="2" type="ORF">SAMN05421677_1352</name>
</gene>
<accession>A0A1H0VG26</accession>
<dbReference type="PANTHER" id="PTHR43031:SF17">
    <property type="entry name" value="SULFURTRANSFERASE YTWF-RELATED"/>
    <property type="match status" value="1"/>
</dbReference>
<dbReference type="InterPro" id="IPR050229">
    <property type="entry name" value="GlpE_sulfurtransferase"/>
</dbReference>
<dbReference type="RefSeq" id="WP_089654864.1">
    <property type="nucleotide sequence ID" value="NZ_FNIZ01000035.1"/>
</dbReference>
<proteinExistence type="predicted"/>
<dbReference type="AlphaFoldDB" id="A0A1H0VG26"/>
<dbReference type="CDD" id="cd00158">
    <property type="entry name" value="RHOD"/>
    <property type="match status" value="1"/>
</dbReference>
<dbReference type="EMBL" id="FNIZ01000035">
    <property type="protein sequence ID" value="SDP77293.1"/>
    <property type="molecule type" value="Genomic_DNA"/>
</dbReference>
<reference evidence="3" key="1">
    <citation type="submission" date="2016-10" db="EMBL/GenBank/DDBJ databases">
        <authorList>
            <person name="Varghese N."/>
            <person name="Submissions S."/>
        </authorList>
    </citation>
    <scope>NUCLEOTIDE SEQUENCE [LARGE SCALE GENOMIC DNA]</scope>
    <source>
        <strain evidence="3">CGMCC 1.3703</strain>
    </source>
</reference>
<evidence type="ECO:0000313" key="2">
    <source>
        <dbReference type="EMBL" id="SDP77293.1"/>
    </source>
</evidence>
<keyword evidence="3" id="KW-1185">Reference proteome</keyword>
<dbReference type="PROSITE" id="PS50206">
    <property type="entry name" value="RHODANESE_3"/>
    <property type="match status" value="1"/>
</dbReference>
<evidence type="ECO:0000259" key="1">
    <source>
        <dbReference type="PROSITE" id="PS50206"/>
    </source>
</evidence>
<dbReference type="SMART" id="SM00450">
    <property type="entry name" value="RHOD"/>
    <property type="match status" value="1"/>
</dbReference>
<dbReference type="InterPro" id="IPR036873">
    <property type="entry name" value="Rhodanese-like_dom_sf"/>
</dbReference>